<sequence length="76" mass="8552">MHFRRVVPAVFKSGNGSKRNCSQASSASVFIVIESLFTQNSSYQRHIPGRFCYRIVRNHHLRLAVVGCSPLASSWT</sequence>
<dbReference type="EMBL" id="UYRV01136020">
    <property type="protein sequence ID" value="VDN38981.1"/>
    <property type="molecule type" value="Genomic_DNA"/>
</dbReference>
<proteinExistence type="predicted"/>
<name>A0A3P7P897_CYLGO</name>
<gene>
    <name evidence="1" type="ORF">CGOC_LOCUS13861</name>
</gene>
<protein>
    <submittedName>
        <fullName evidence="1">Uncharacterized protein</fullName>
    </submittedName>
</protein>
<reference evidence="1 2" key="1">
    <citation type="submission" date="2018-11" db="EMBL/GenBank/DDBJ databases">
        <authorList>
            <consortium name="Pathogen Informatics"/>
        </authorList>
    </citation>
    <scope>NUCLEOTIDE SEQUENCE [LARGE SCALE GENOMIC DNA]</scope>
</reference>
<dbReference type="Proteomes" id="UP000271889">
    <property type="component" value="Unassembled WGS sequence"/>
</dbReference>
<organism evidence="1 2">
    <name type="scientific">Cylicostephanus goldi</name>
    <name type="common">Nematode worm</name>
    <dbReference type="NCBI Taxonomy" id="71465"/>
    <lineage>
        <taxon>Eukaryota</taxon>
        <taxon>Metazoa</taxon>
        <taxon>Ecdysozoa</taxon>
        <taxon>Nematoda</taxon>
        <taxon>Chromadorea</taxon>
        <taxon>Rhabditida</taxon>
        <taxon>Rhabditina</taxon>
        <taxon>Rhabditomorpha</taxon>
        <taxon>Strongyloidea</taxon>
        <taxon>Strongylidae</taxon>
        <taxon>Cylicostephanus</taxon>
    </lineage>
</organism>
<evidence type="ECO:0000313" key="1">
    <source>
        <dbReference type="EMBL" id="VDN38981.1"/>
    </source>
</evidence>
<dbReference type="AlphaFoldDB" id="A0A3P7P897"/>
<evidence type="ECO:0000313" key="2">
    <source>
        <dbReference type="Proteomes" id="UP000271889"/>
    </source>
</evidence>
<accession>A0A3P7P897</accession>
<keyword evidence="2" id="KW-1185">Reference proteome</keyword>